<feature type="region of interest" description="Disordered" evidence="3">
    <location>
        <begin position="765"/>
        <end position="785"/>
    </location>
</feature>
<dbReference type="GO" id="GO:0003723">
    <property type="term" value="F:RNA binding"/>
    <property type="evidence" value="ECO:0007669"/>
    <property type="project" value="InterPro"/>
</dbReference>
<dbReference type="Pfam" id="PF01142">
    <property type="entry name" value="TruD"/>
    <property type="match status" value="2"/>
</dbReference>
<evidence type="ECO:0000256" key="1">
    <source>
        <dbReference type="ARBA" id="ARBA00007953"/>
    </source>
</evidence>
<feature type="compositionally biased region" description="Basic and acidic residues" evidence="3">
    <location>
        <begin position="83"/>
        <end position="95"/>
    </location>
</feature>
<feature type="domain" description="TRUD" evidence="4">
    <location>
        <begin position="353"/>
        <end position="615"/>
    </location>
</feature>
<name>A0AAV9H607_9PEZI</name>
<dbReference type="GO" id="GO:0001522">
    <property type="term" value="P:pseudouridine synthesis"/>
    <property type="evidence" value="ECO:0007669"/>
    <property type="project" value="InterPro"/>
</dbReference>
<dbReference type="SUPFAM" id="SSF55120">
    <property type="entry name" value="Pseudouridine synthase"/>
    <property type="match status" value="1"/>
</dbReference>
<comment type="caution">
    <text evidence="5">The sequence shown here is derived from an EMBL/GenBank/DDBJ whole genome shotgun (WGS) entry which is preliminary data.</text>
</comment>
<proteinExistence type="inferred from homology"/>
<dbReference type="EMBL" id="MU865913">
    <property type="protein sequence ID" value="KAK4455873.1"/>
    <property type="molecule type" value="Genomic_DNA"/>
</dbReference>
<gene>
    <name evidence="5" type="ORF">QBC34DRAFT_3176</name>
</gene>
<dbReference type="AlphaFoldDB" id="A0AAV9H607"/>
<keyword evidence="2" id="KW-0413">Isomerase</keyword>
<reference evidence="5" key="2">
    <citation type="submission" date="2023-05" db="EMBL/GenBank/DDBJ databases">
        <authorList>
            <consortium name="Lawrence Berkeley National Laboratory"/>
            <person name="Steindorff A."/>
            <person name="Hensen N."/>
            <person name="Bonometti L."/>
            <person name="Westerberg I."/>
            <person name="Brannstrom I.O."/>
            <person name="Guillou S."/>
            <person name="Cros-Aarteil S."/>
            <person name="Calhoun S."/>
            <person name="Haridas S."/>
            <person name="Kuo A."/>
            <person name="Mondo S."/>
            <person name="Pangilinan J."/>
            <person name="Riley R."/>
            <person name="Labutti K."/>
            <person name="Andreopoulos B."/>
            <person name="Lipzen A."/>
            <person name="Chen C."/>
            <person name="Yanf M."/>
            <person name="Daum C."/>
            <person name="Ng V."/>
            <person name="Clum A."/>
            <person name="Ohm R."/>
            <person name="Martin F."/>
            <person name="Silar P."/>
            <person name="Natvig D."/>
            <person name="Lalanne C."/>
            <person name="Gautier V."/>
            <person name="Ament-Velasquez S.L."/>
            <person name="Kruys A."/>
            <person name="Hutchinson M.I."/>
            <person name="Powell A.J."/>
            <person name="Barry K."/>
            <person name="Miller A.N."/>
            <person name="Grigoriev I.V."/>
            <person name="Debuchy R."/>
            <person name="Gladieux P."/>
            <person name="Thoren M.H."/>
            <person name="Johannesson H."/>
        </authorList>
    </citation>
    <scope>NUCLEOTIDE SEQUENCE</scope>
    <source>
        <strain evidence="5">PSN243</strain>
    </source>
</reference>
<protein>
    <submittedName>
        <fullName evidence="5">Pseudouridine synthase</fullName>
    </submittedName>
</protein>
<dbReference type="PANTHER" id="PTHR13326">
    <property type="entry name" value="TRNA PSEUDOURIDINE SYNTHASE D"/>
    <property type="match status" value="1"/>
</dbReference>
<dbReference type="Proteomes" id="UP001321760">
    <property type="component" value="Unassembled WGS sequence"/>
</dbReference>
<keyword evidence="6" id="KW-1185">Reference proteome</keyword>
<evidence type="ECO:0000256" key="2">
    <source>
        <dbReference type="ARBA" id="ARBA00023235"/>
    </source>
</evidence>
<dbReference type="InterPro" id="IPR001656">
    <property type="entry name" value="PsdUridine_synth_TruD"/>
</dbReference>
<dbReference type="NCBIfam" id="TIGR00094">
    <property type="entry name" value="tRNA_TruD_broad"/>
    <property type="match status" value="1"/>
</dbReference>
<sequence length="976" mass="108560">MSRRDGIHVPAVRVANEKSLGITQRCTPINFAWTGDIRKRYTDFLVYEIRKDGSVVHLEDYEVDEEQEKLARNFAQNGYSNNRNDRIVTKPELEPRLSGTRDGQQPTVNVVSEENKKAVADLIGEATAEKLVELDNNVQAKKQMSPEERNVVFDPITDRSKRAAVHQEIRRVFESRLETLADSTGIITAMPAKFTGGKGQNSRRDGNRYTREFNKSFTALGGDYLQFTLYKENKDTMDAINTIARLLKIKASNFGFAGTKDRRAATVQRVSVFRQRKNNMIWLNSRLPNVKVGHFQHATEPLQLGQHGGNEFIITLKNCEPLGIGSAEIAVEQRMKMIQSSVETGLAYLKHHGYLNYFGLQRFGTYSIGTHTLGMKILKGDFESAIDDILNVEEQYFQDVLDGRMPRGHGPASDNNRDDFNRAKAIATWKATKNAAKALEFLPKRFSSEFAIIRHLSKSPKDFQGAILSITRGMRMMYIHAYQSYVWNFVASRRWSKYGATVIEGDLVLSGRKDAPAVERDPNDTEIVDDADDDESYYAQARPLTADDIASGKYTIFDVVLPTPGFDVTYPSNDIGAYYEEFMGREENGGLHPYDMRRRNKEFSLSGNYRHLIGRFITEPEYAIRLYSDDTQQMYPTDLDICNHNKKLEAARVVHLNRRPDGSVFAQSAEAAAAVAQWNNFAQIPAQYDAIMAEDRRRKASESPSADGAKTFKETWVQTGMDGSDKRVKLMRHRDTIENKPTEAALAADGEEIKLSPTALADVTNNSASKEEEMKDAPSAPIPVTTEAPKSVSEAYYESLAKASGSTPSPHFLGHFDVPEIKFPTATPEDTPKLEDGVLSASTETGAADPLNWYGGMLPTVPKPLEDDSVKTADAPTVTKIGKITVPAFRKPSDNPILSVNDFSHEIANNPGANKIAVVLKFQLKCSNYATIVLRELMGTTGGEISRPSSSSSGHGMRPSSATFARIASQSPSESA</sequence>
<organism evidence="5 6">
    <name type="scientific">Podospora aff. communis PSN243</name>
    <dbReference type="NCBI Taxonomy" id="3040156"/>
    <lineage>
        <taxon>Eukaryota</taxon>
        <taxon>Fungi</taxon>
        <taxon>Dikarya</taxon>
        <taxon>Ascomycota</taxon>
        <taxon>Pezizomycotina</taxon>
        <taxon>Sordariomycetes</taxon>
        <taxon>Sordariomycetidae</taxon>
        <taxon>Sordariales</taxon>
        <taxon>Podosporaceae</taxon>
        <taxon>Podospora</taxon>
    </lineage>
</organism>
<evidence type="ECO:0000313" key="6">
    <source>
        <dbReference type="Proteomes" id="UP001321760"/>
    </source>
</evidence>
<dbReference type="PIRSF" id="PIRSF037016">
    <property type="entry name" value="Pseudouridin_synth_euk_prd"/>
    <property type="match status" value="1"/>
</dbReference>
<evidence type="ECO:0000256" key="3">
    <source>
        <dbReference type="SAM" id="MobiDB-lite"/>
    </source>
</evidence>
<accession>A0AAV9H607</accession>
<feature type="compositionally biased region" description="Low complexity" evidence="3">
    <location>
        <begin position="946"/>
        <end position="961"/>
    </location>
</feature>
<dbReference type="InterPro" id="IPR042214">
    <property type="entry name" value="TruD_catalytic"/>
</dbReference>
<evidence type="ECO:0000313" key="5">
    <source>
        <dbReference type="EMBL" id="KAK4455873.1"/>
    </source>
</evidence>
<feature type="region of interest" description="Disordered" evidence="3">
    <location>
        <begin position="75"/>
        <end position="107"/>
    </location>
</feature>
<dbReference type="GO" id="GO:0009982">
    <property type="term" value="F:pseudouridine synthase activity"/>
    <property type="evidence" value="ECO:0007669"/>
    <property type="project" value="InterPro"/>
</dbReference>
<reference evidence="5" key="1">
    <citation type="journal article" date="2023" name="Mol. Phylogenet. Evol.">
        <title>Genome-scale phylogeny and comparative genomics of the fungal order Sordariales.</title>
        <authorList>
            <person name="Hensen N."/>
            <person name="Bonometti L."/>
            <person name="Westerberg I."/>
            <person name="Brannstrom I.O."/>
            <person name="Guillou S."/>
            <person name="Cros-Aarteil S."/>
            <person name="Calhoun S."/>
            <person name="Haridas S."/>
            <person name="Kuo A."/>
            <person name="Mondo S."/>
            <person name="Pangilinan J."/>
            <person name="Riley R."/>
            <person name="LaButti K."/>
            <person name="Andreopoulos B."/>
            <person name="Lipzen A."/>
            <person name="Chen C."/>
            <person name="Yan M."/>
            <person name="Daum C."/>
            <person name="Ng V."/>
            <person name="Clum A."/>
            <person name="Steindorff A."/>
            <person name="Ohm R.A."/>
            <person name="Martin F."/>
            <person name="Silar P."/>
            <person name="Natvig D.O."/>
            <person name="Lalanne C."/>
            <person name="Gautier V."/>
            <person name="Ament-Velasquez S.L."/>
            <person name="Kruys A."/>
            <person name="Hutchinson M.I."/>
            <person name="Powell A.J."/>
            <person name="Barry K."/>
            <person name="Miller A.N."/>
            <person name="Grigoriev I.V."/>
            <person name="Debuchy R."/>
            <person name="Gladieux P."/>
            <person name="Hiltunen Thoren M."/>
            <person name="Johannesson H."/>
        </authorList>
    </citation>
    <scope>NUCLEOTIDE SEQUENCE</scope>
    <source>
        <strain evidence="5">PSN243</strain>
    </source>
</reference>
<comment type="similarity">
    <text evidence="1">Belongs to the pseudouridine synthase TruD family.</text>
</comment>
<dbReference type="Gene3D" id="3.30.2350.20">
    <property type="entry name" value="TruD, catalytic domain"/>
    <property type="match status" value="2"/>
</dbReference>
<dbReference type="PROSITE" id="PS50984">
    <property type="entry name" value="TRUD"/>
    <property type="match status" value="1"/>
</dbReference>
<dbReference type="InterPro" id="IPR020103">
    <property type="entry name" value="PsdUridine_synth_cat_dom_sf"/>
</dbReference>
<evidence type="ECO:0000259" key="4">
    <source>
        <dbReference type="PROSITE" id="PS50984"/>
    </source>
</evidence>
<feature type="region of interest" description="Disordered" evidence="3">
    <location>
        <begin position="942"/>
        <end position="976"/>
    </location>
</feature>
<dbReference type="Gene3D" id="3.30.70.3160">
    <property type="match status" value="1"/>
</dbReference>
<dbReference type="CDD" id="cd02576">
    <property type="entry name" value="PseudoU_synth_ScPUS7"/>
    <property type="match status" value="1"/>
</dbReference>
<dbReference type="GO" id="GO:0005634">
    <property type="term" value="C:nucleus"/>
    <property type="evidence" value="ECO:0007669"/>
    <property type="project" value="TreeGrafter"/>
</dbReference>
<dbReference type="InterPro" id="IPR011760">
    <property type="entry name" value="PsdUridine_synth_TruD_insert"/>
</dbReference>
<dbReference type="PANTHER" id="PTHR13326:SF21">
    <property type="entry name" value="PSEUDOURIDYLATE SYNTHASE PUS7L"/>
    <property type="match status" value="1"/>
</dbReference>